<protein>
    <recommendedName>
        <fullName evidence="4">Helix-hairpin-helix domain-containing protein</fullName>
    </recommendedName>
</protein>
<gene>
    <name evidence="2" type="ordered locus">Halxa_2646</name>
</gene>
<sequence length="254" mass="27597">MSKKEVVSDTGVDVGSADESDDGSGEPVDIGIGIKVDIDPAAVDADHVELTYDEDELLEADADTDAGPFDDSAAADGERGRELEADERAALEAADVDPDAVLEKEYSYRMLLDEGVAESTADALRRRFSLPWSFEGDGDDDLERRSNEIRGLGAAEREWIAVSGDEEWQAFEYEAVSESTDDRSDAEDDERPWPRPTPITAVTGVGPDDAETLAEAGVVSAERLATINAFEVAKALDLNVLHVRTWRHNARELL</sequence>
<dbReference type="AlphaFoldDB" id="F8DCT7"/>
<accession>F8DCT7</accession>
<dbReference type="OrthoDB" id="170608at2157"/>
<dbReference type="Gene3D" id="1.10.150.20">
    <property type="entry name" value="5' to 3' exonuclease, C-terminal subdomain"/>
    <property type="match status" value="1"/>
</dbReference>
<evidence type="ECO:0000313" key="3">
    <source>
        <dbReference type="Proteomes" id="UP000006794"/>
    </source>
</evidence>
<reference evidence="2 3" key="1">
    <citation type="journal article" date="2012" name="Stand. Genomic Sci.">
        <title>Complete genome sequence of Halopiger xanaduensis type strain (SH-6(T)).</title>
        <authorList>
            <person name="Anderson I."/>
            <person name="Tindall B.J."/>
            <person name="Rohde M."/>
            <person name="Lucas S."/>
            <person name="Han J."/>
            <person name="Lapidus A."/>
            <person name="Cheng J.F."/>
            <person name="Goodwin L."/>
            <person name="Pitluck S."/>
            <person name="Peters L."/>
            <person name="Pati A."/>
            <person name="Mikhailova N."/>
            <person name="Pagani I."/>
            <person name="Teshima H."/>
            <person name="Han C."/>
            <person name="Tapia R."/>
            <person name="Land M."/>
            <person name="Woyke T."/>
            <person name="Klenk H.P."/>
            <person name="Kyrpides N."/>
            <person name="Ivanova N."/>
        </authorList>
    </citation>
    <scope>NUCLEOTIDE SEQUENCE [LARGE SCALE GENOMIC DNA]</scope>
    <source>
        <strain evidence="3">DSM 18323 / JCM 14033 / SH-6</strain>
    </source>
</reference>
<dbReference type="GeneID" id="10797600"/>
<feature type="region of interest" description="Disordered" evidence="1">
    <location>
        <begin position="1"/>
        <end position="31"/>
    </location>
</feature>
<dbReference type="EMBL" id="CP002839">
    <property type="protein sequence ID" value="AEH37263.1"/>
    <property type="molecule type" value="Genomic_DNA"/>
</dbReference>
<dbReference type="RefSeq" id="WP_013880153.1">
    <property type="nucleotide sequence ID" value="NC_015666.1"/>
</dbReference>
<feature type="compositionally biased region" description="Basic and acidic residues" evidence="1">
    <location>
        <begin position="76"/>
        <end position="85"/>
    </location>
</feature>
<dbReference type="KEGG" id="hxa:Halxa_2646"/>
<dbReference type="eggNOG" id="arCOG09235">
    <property type="taxonomic scope" value="Archaea"/>
</dbReference>
<dbReference type="HOGENOM" id="CLU_061324_1_0_2"/>
<name>F8DCT7_HALXS</name>
<keyword evidence="3" id="KW-1185">Reference proteome</keyword>
<proteinExistence type="predicted"/>
<evidence type="ECO:0000313" key="2">
    <source>
        <dbReference type="EMBL" id="AEH37263.1"/>
    </source>
</evidence>
<dbReference type="Proteomes" id="UP000006794">
    <property type="component" value="Chromosome"/>
</dbReference>
<dbReference type="STRING" id="797210.Halxa_2646"/>
<feature type="compositionally biased region" description="Acidic residues" evidence="1">
    <location>
        <begin position="54"/>
        <end position="64"/>
    </location>
</feature>
<organism evidence="2 3">
    <name type="scientific">Halopiger xanaduensis (strain DSM 18323 / JCM 14033 / SH-6)</name>
    <dbReference type="NCBI Taxonomy" id="797210"/>
    <lineage>
        <taxon>Archaea</taxon>
        <taxon>Methanobacteriati</taxon>
        <taxon>Methanobacteriota</taxon>
        <taxon>Stenosarchaea group</taxon>
        <taxon>Halobacteria</taxon>
        <taxon>Halobacteriales</taxon>
        <taxon>Natrialbaceae</taxon>
        <taxon>Halopiger</taxon>
    </lineage>
</organism>
<evidence type="ECO:0008006" key="4">
    <source>
        <dbReference type="Google" id="ProtNLM"/>
    </source>
</evidence>
<evidence type="ECO:0000256" key="1">
    <source>
        <dbReference type="SAM" id="MobiDB-lite"/>
    </source>
</evidence>
<feature type="region of interest" description="Disordered" evidence="1">
    <location>
        <begin position="54"/>
        <end position="85"/>
    </location>
</feature>
<feature type="region of interest" description="Disordered" evidence="1">
    <location>
        <begin position="175"/>
        <end position="200"/>
    </location>
</feature>